<keyword evidence="3" id="KW-0106">Calcium</keyword>
<dbReference type="GO" id="GO:0005509">
    <property type="term" value="F:calcium ion binding"/>
    <property type="evidence" value="ECO:0007669"/>
    <property type="project" value="InterPro"/>
</dbReference>
<keyword evidence="6" id="KW-1185">Reference proteome</keyword>
<dbReference type="Gene3D" id="1.10.238.10">
    <property type="entry name" value="EF-hand"/>
    <property type="match status" value="2"/>
</dbReference>
<accession>A0A9W3A520</accession>
<feature type="domain" description="EF-hand" evidence="5">
    <location>
        <begin position="23"/>
        <end position="58"/>
    </location>
</feature>
<dbReference type="CDD" id="cd00051">
    <property type="entry name" value="EFh"/>
    <property type="match status" value="1"/>
</dbReference>
<reference evidence="7" key="1">
    <citation type="submission" date="2025-08" db="UniProtKB">
        <authorList>
            <consortium name="RefSeq"/>
        </authorList>
    </citation>
    <scope>IDENTIFICATION</scope>
</reference>
<keyword evidence="1" id="KW-0479">Metal-binding</keyword>
<sequence>MLPVSLWFQTSVCSVTCDKLIMSFDEKVIQFFKYADKDNSNSISLDELVQVFRLCGDYRPECQIKELFKFIDTNNDNKVSLEELKTVLAKQPPKQKREFDLRAAFKEIDKDNSGSINIKELQEFLTKNGYDDDVKAVIAAADKNGDGVISFEEFVALIQ</sequence>
<evidence type="ECO:0000256" key="4">
    <source>
        <dbReference type="ARBA" id="ARBA00023179"/>
    </source>
</evidence>
<dbReference type="InterPro" id="IPR002048">
    <property type="entry name" value="EF_hand_dom"/>
</dbReference>
<dbReference type="SMART" id="SM00054">
    <property type="entry name" value="EFh"/>
    <property type="match status" value="4"/>
</dbReference>
<keyword evidence="4" id="KW-0514">Muscle protein</keyword>
<dbReference type="PROSITE" id="PS00018">
    <property type="entry name" value="EF_HAND_1"/>
    <property type="match status" value="4"/>
</dbReference>
<dbReference type="PROSITE" id="PS50222">
    <property type="entry name" value="EF_HAND_2"/>
    <property type="match status" value="4"/>
</dbReference>
<dbReference type="InterPro" id="IPR051581">
    <property type="entry name" value="Ca-bind"/>
</dbReference>
<dbReference type="PANTHER" id="PTHR34524:SF6">
    <property type="entry name" value="CALCYPHOSINE LIKE"/>
    <property type="match status" value="1"/>
</dbReference>
<evidence type="ECO:0000256" key="3">
    <source>
        <dbReference type="ARBA" id="ARBA00022837"/>
    </source>
</evidence>
<dbReference type="OrthoDB" id="26525at2759"/>
<organism evidence="6 7">
    <name type="scientific">Biomphalaria glabrata</name>
    <name type="common">Bloodfluke planorb</name>
    <name type="synonym">Freshwater snail</name>
    <dbReference type="NCBI Taxonomy" id="6526"/>
    <lineage>
        <taxon>Eukaryota</taxon>
        <taxon>Metazoa</taxon>
        <taxon>Spiralia</taxon>
        <taxon>Lophotrochozoa</taxon>
        <taxon>Mollusca</taxon>
        <taxon>Gastropoda</taxon>
        <taxon>Heterobranchia</taxon>
        <taxon>Euthyneura</taxon>
        <taxon>Panpulmonata</taxon>
        <taxon>Hygrophila</taxon>
        <taxon>Lymnaeoidea</taxon>
        <taxon>Planorbidae</taxon>
        <taxon>Biomphalaria</taxon>
    </lineage>
</organism>
<feature type="domain" description="EF-hand" evidence="5">
    <location>
        <begin position="132"/>
        <end position="159"/>
    </location>
</feature>
<dbReference type="GeneID" id="106075123"/>
<evidence type="ECO:0000313" key="6">
    <source>
        <dbReference type="Proteomes" id="UP001165740"/>
    </source>
</evidence>
<evidence type="ECO:0000256" key="1">
    <source>
        <dbReference type="ARBA" id="ARBA00022723"/>
    </source>
</evidence>
<evidence type="ECO:0000259" key="5">
    <source>
        <dbReference type="PROSITE" id="PS50222"/>
    </source>
</evidence>
<name>A0A9W3A520_BIOGL</name>
<dbReference type="RefSeq" id="XP_055882427.1">
    <property type="nucleotide sequence ID" value="XM_056026452.1"/>
</dbReference>
<dbReference type="PANTHER" id="PTHR34524">
    <property type="entry name" value="CALCYPHOSIN"/>
    <property type="match status" value="1"/>
</dbReference>
<dbReference type="OMA" id="NDMDINC"/>
<protein>
    <submittedName>
        <fullName evidence="7">16 kDa calcium-binding protein-like isoform X1</fullName>
    </submittedName>
</protein>
<keyword evidence="2" id="KW-0677">Repeat</keyword>
<dbReference type="Proteomes" id="UP001165740">
    <property type="component" value="Chromosome 4"/>
</dbReference>
<evidence type="ECO:0000313" key="7">
    <source>
        <dbReference type="RefSeq" id="XP_055882427.1"/>
    </source>
</evidence>
<dbReference type="SUPFAM" id="SSF47473">
    <property type="entry name" value="EF-hand"/>
    <property type="match status" value="1"/>
</dbReference>
<dbReference type="InterPro" id="IPR018247">
    <property type="entry name" value="EF_Hand_1_Ca_BS"/>
</dbReference>
<gene>
    <name evidence="7" type="primary">LOC106075123</name>
</gene>
<proteinExistence type="predicted"/>
<evidence type="ECO:0000256" key="2">
    <source>
        <dbReference type="ARBA" id="ARBA00022737"/>
    </source>
</evidence>
<dbReference type="InterPro" id="IPR011992">
    <property type="entry name" value="EF-hand-dom_pair"/>
</dbReference>
<dbReference type="FunFam" id="1.10.238.10:FF:000001">
    <property type="entry name" value="Calmodulin 1"/>
    <property type="match status" value="1"/>
</dbReference>
<dbReference type="AlphaFoldDB" id="A0A9W3A520"/>
<feature type="domain" description="EF-hand" evidence="5">
    <location>
        <begin position="96"/>
        <end position="131"/>
    </location>
</feature>
<feature type="domain" description="EF-hand" evidence="5">
    <location>
        <begin position="63"/>
        <end position="94"/>
    </location>
</feature>
<dbReference type="Pfam" id="PF13499">
    <property type="entry name" value="EF-hand_7"/>
    <property type="match status" value="2"/>
</dbReference>